<protein>
    <submittedName>
        <fullName evidence="1">Uncharacterized protein</fullName>
    </submittedName>
</protein>
<accession>A0ACB8D6N7</accession>
<proteinExistence type="predicted"/>
<gene>
    <name evidence="1" type="ORF">HPB49_016718</name>
</gene>
<keyword evidence="2" id="KW-1185">Reference proteome</keyword>
<name>A0ACB8D6N7_DERSI</name>
<sequence>METYEVEHSKEEADKDGGKSATSAISKRPREGSEDIGNSDEASAEAEQRTDKQRVSPMCDAKEDASTSPQTARPLFVGRRETTKVPVTPPEQEPRGPEERKSPGTSEPGDEVKQSAKKKKHPDMVDNVDKEASSTDTTCSDEAYAEEMEVAGVSGSVVKRTRDQTDREDGDLGDPTSEEPPAKSVVTRRPTFRPKPIIPPDRQPAATKLKLDVNTCLRRRTGGEPRTMATKSRKVVCYASKTDVKEANHEAVPTNAWKGVFPDNTTPQTSEVSLTGEMQEKDKGKVVEAELAVEAQADAQVMEVESGASAKRPRDEAGNEVVKPSASGGDEPPTKTVMMAGLQTGRQPSFKPKPPSLLTGKWRELCPRSEGQRIAQPNCPGQHVDEAVDTEQQEQVEGTVAMPNREEESPPDPGAASTPPEHEDMDTHTGLANLQAGKRPRDQTNSLATTAGQQRRRRATAQSARYEETNLEAAAEHYGRSTAGG</sequence>
<evidence type="ECO:0000313" key="1">
    <source>
        <dbReference type="EMBL" id="KAH7960048.1"/>
    </source>
</evidence>
<comment type="caution">
    <text evidence="1">The sequence shown here is derived from an EMBL/GenBank/DDBJ whole genome shotgun (WGS) entry which is preliminary data.</text>
</comment>
<organism evidence="1 2">
    <name type="scientific">Dermacentor silvarum</name>
    <name type="common">Tick</name>
    <dbReference type="NCBI Taxonomy" id="543639"/>
    <lineage>
        <taxon>Eukaryota</taxon>
        <taxon>Metazoa</taxon>
        <taxon>Ecdysozoa</taxon>
        <taxon>Arthropoda</taxon>
        <taxon>Chelicerata</taxon>
        <taxon>Arachnida</taxon>
        <taxon>Acari</taxon>
        <taxon>Parasitiformes</taxon>
        <taxon>Ixodida</taxon>
        <taxon>Ixodoidea</taxon>
        <taxon>Ixodidae</taxon>
        <taxon>Rhipicephalinae</taxon>
        <taxon>Dermacentor</taxon>
    </lineage>
</organism>
<reference evidence="1" key="1">
    <citation type="submission" date="2020-05" db="EMBL/GenBank/DDBJ databases">
        <title>Large-scale comparative analyses of tick genomes elucidate their genetic diversity and vector capacities.</title>
        <authorList>
            <person name="Jia N."/>
            <person name="Wang J."/>
            <person name="Shi W."/>
            <person name="Du L."/>
            <person name="Sun Y."/>
            <person name="Zhan W."/>
            <person name="Jiang J."/>
            <person name="Wang Q."/>
            <person name="Zhang B."/>
            <person name="Ji P."/>
            <person name="Sakyi L.B."/>
            <person name="Cui X."/>
            <person name="Yuan T."/>
            <person name="Jiang B."/>
            <person name="Yang W."/>
            <person name="Lam T.T.-Y."/>
            <person name="Chang Q."/>
            <person name="Ding S."/>
            <person name="Wang X."/>
            <person name="Zhu J."/>
            <person name="Ruan X."/>
            <person name="Zhao L."/>
            <person name="Wei J."/>
            <person name="Que T."/>
            <person name="Du C."/>
            <person name="Cheng J."/>
            <person name="Dai P."/>
            <person name="Han X."/>
            <person name="Huang E."/>
            <person name="Gao Y."/>
            <person name="Liu J."/>
            <person name="Shao H."/>
            <person name="Ye R."/>
            <person name="Li L."/>
            <person name="Wei W."/>
            <person name="Wang X."/>
            <person name="Wang C."/>
            <person name="Yang T."/>
            <person name="Huo Q."/>
            <person name="Li W."/>
            <person name="Guo W."/>
            <person name="Chen H."/>
            <person name="Zhou L."/>
            <person name="Ni X."/>
            <person name="Tian J."/>
            <person name="Zhou Y."/>
            <person name="Sheng Y."/>
            <person name="Liu T."/>
            <person name="Pan Y."/>
            <person name="Xia L."/>
            <person name="Li J."/>
            <person name="Zhao F."/>
            <person name="Cao W."/>
        </authorList>
    </citation>
    <scope>NUCLEOTIDE SEQUENCE</scope>
    <source>
        <strain evidence="1">Dsil-2018</strain>
    </source>
</reference>
<dbReference type="Proteomes" id="UP000821865">
    <property type="component" value="Chromosome 3"/>
</dbReference>
<dbReference type="EMBL" id="CM023472">
    <property type="protein sequence ID" value="KAH7960048.1"/>
    <property type="molecule type" value="Genomic_DNA"/>
</dbReference>
<evidence type="ECO:0000313" key="2">
    <source>
        <dbReference type="Proteomes" id="UP000821865"/>
    </source>
</evidence>